<evidence type="ECO:0000313" key="12">
    <source>
        <dbReference type="Proteomes" id="UP000535511"/>
    </source>
</evidence>
<dbReference type="Proteomes" id="UP000535511">
    <property type="component" value="Unassembled WGS sequence"/>
</dbReference>
<organism evidence="11 12">
    <name type="scientific">Nocardioides panaciterrulae</name>
    <dbReference type="NCBI Taxonomy" id="661492"/>
    <lineage>
        <taxon>Bacteria</taxon>
        <taxon>Bacillati</taxon>
        <taxon>Actinomycetota</taxon>
        <taxon>Actinomycetes</taxon>
        <taxon>Propionibacteriales</taxon>
        <taxon>Nocardioidaceae</taxon>
        <taxon>Nocardioides</taxon>
    </lineage>
</organism>
<comment type="similarity">
    <text evidence="2">Belongs to the CpsC/CapA family.</text>
</comment>
<evidence type="ECO:0000256" key="9">
    <source>
        <dbReference type="SAM" id="Phobius"/>
    </source>
</evidence>
<gene>
    <name evidence="11" type="ORF">BJZ21_003158</name>
</gene>
<evidence type="ECO:0000256" key="1">
    <source>
        <dbReference type="ARBA" id="ARBA00004651"/>
    </source>
</evidence>
<evidence type="ECO:0000256" key="7">
    <source>
        <dbReference type="SAM" id="Coils"/>
    </source>
</evidence>
<dbReference type="PANTHER" id="PTHR32309">
    <property type="entry name" value="TYROSINE-PROTEIN KINASE"/>
    <property type="match status" value="1"/>
</dbReference>
<proteinExistence type="inferred from homology"/>
<evidence type="ECO:0000313" key="11">
    <source>
        <dbReference type="EMBL" id="NYD43075.1"/>
    </source>
</evidence>
<dbReference type="RefSeq" id="WP_179664634.1">
    <property type="nucleotide sequence ID" value="NZ_JACCBG010000001.1"/>
</dbReference>
<dbReference type="GO" id="GO:0005886">
    <property type="term" value="C:plasma membrane"/>
    <property type="evidence" value="ECO:0007669"/>
    <property type="project" value="UniProtKB-SubCell"/>
</dbReference>
<dbReference type="Pfam" id="PF02706">
    <property type="entry name" value="Wzz"/>
    <property type="match status" value="1"/>
</dbReference>
<accession>A0A7Y9JBK3</accession>
<protein>
    <recommendedName>
        <fullName evidence="10">Polysaccharide chain length determinant N-terminal domain-containing protein</fullName>
    </recommendedName>
</protein>
<reference evidence="11 12" key="1">
    <citation type="submission" date="2020-07" db="EMBL/GenBank/DDBJ databases">
        <title>Sequencing the genomes of 1000 actinobacteria strains.</title>
        <authorList>
            <person name="Klenk H.-P."/>
        </authorList>
    </citation>
    <scope>NUCLEOTIDE SEQUENCE [LARGE SCALE GENOMIC DNA]</scope>
    <source>
        <strain evidence="11 12">DSM 21350</strain>
    </source>
</reference>
<keyword evidence="7" id="KW-0175">Coiled coil</keyword>
<evidence type="ECO:0000256" key="2">
    <source>
        <dbReference type="ARBA" id="ARBA00006683"/>
    </source>
</evidence>
<dbReference type="EMBL" id="JACCBG010000001">
    <property type="protein sequence ID" value="NYD43075.1"/>
    <property type="molecule type" value="Genomic_DNA"/>
</dbReference>
<name>A0A7Y9JBK3_9ACTN</name>
<evidence type="ECO:0000259" key="10">
    <source>
        <dbReference type="Pfam" id="PF02706"/>
    </source>
</evidence>
<dbReference type="AlphaFoldDB" id="A0A7Y9JBK3"/>
<evidence type="ECO:0000256" key="8">
    <source>
        <dbReference type="SAM" id="MobiDB-lite"/>
    </source>
</evidence>
<sequence length="522" mass="55127">MPEQMDVRSAFSLIRRRRRWLAAIAILGALLGVAFVTWKPPLYTSTSKVLLPVRQIQANGEQTAWEASTQVSIAESDAVLGPAASAVSPALSRREVHSLVSVSAPTPDVLDITAHGTSGAAATALARAVAQAEIAYQQEAPSSLSSAELVGLRNRRDALQKTLHDVEIQVARAQRRLESERADSTVARRDASALAQLTAQQTALVLEINSLETKMADASGGAGGHILDNGSSAKRPRLVLWYLMAGVGGAALAVALSIVVMVGLGRRDAKLGTRDEIADAIGSEVIASLRSQVPRSVAAWSSLLERYTPSVAEGWTVRLALAGLGLDDLAMRNSETHAGEVSTAGHRLCVLSLEDDPRALSLGPQVASYAASIGISTRLVPEQGDATAALWAACSSAGNEEIRPHLRVSSRRQTTHPAELTVLVSVLDRRSPQMPPLHRSAIVVLAVSSRAASSEDLARAAVVAYEAGFRISGVLVADPDPLDKTTGRQLPHERLQQQPLPSRGSGPRPVSLRDSSWKGGAS</sequence>
<evidence type="ECO:0000256" key="3">
    <source>
        <dbReference type="ARBA" id="ARBA00022475"/>
    </source>
</evidence>
<evidence type="ECO:0000256" key="4">
    <source>
        <dbReference type="ARBA" id="ARBA00022692"/>
    </source>
</evidence>
<feature type="coiled-coil region" evidence="7">
    <location>
        <begin position="149"/>
        <end position="214"/>
    </location>
</feature>
<dbReference type="PANTHER" id="PTHR32309:SF31">
    <property type="entry name" value="CAPSULAR EXOPOLYSACCHARIDE FAMILY"/>
    <property type="match status" value="1"/>
</dbReference>
<comment type="subcellular location">
    <subcellularLocation>
        <location evidence="1">Cell membrane</location>
        <topology evidence="1">Multi-pass membrane protein</topology>
    </subcellularLocation>
</comment>
<keyword evidence="3" id="KW-1003">Cell membrane</keyword>
<dbReference type="InterPro" id="IPR050445">
    <property type="entry name" value="Bact_polysacc_biosynth/exp"/>
</dbReference>
<dbReference type="InterPro" id="IPR003856">
    <property type="entry name" value="LPS_length_determ_N"/>
</dbReference>
<feature type="compositionally biased region" description="Basic and acidic residues" evidence="8">
    <location>
        <begin position="481"/>
        <end position="495"/>
    </location>
</feature>
<feature type="transmembrane region" description="Helical" evidence="9">
    <location>
        <begin position="239"/>
        <end position="264"/>
    </location>
</feature>
<keyword evidence="4 9" id="KW-0812">Transmembrane</keyword>
<keyword evidence="6 9" id="KW-0472">Membrane</keyword>
<comment type="caution">
    <text evidence="11">The sequence shown here is derived from an EMBL/GenBank/DDBJ whole genome shotgun (WGS) entry which is preliminary data.</text>
</comment>
<feature type="transmembrane region" description="Helical" evidence="9">
    <location>
        <begin position="20"/>
        <end position="38"/>
    </location>
</feature>
<keyword evidence="12" id="KW-1185">Reference proteome</keyword>
<feature type="region of interest" description="Disordered" evidence="8">
    <location>
        <begin position="478"/>
        <end position="522"/>
    </location>
</feature>
<keyword evidence="5 9" id="KW-1133">Transmembrane helix</keyword>
<feature type="domain" description="Polysaccharide chain length determinant N-terminal" evidence="10">
    <location>
        <begin position="3"/>
        <end position="82"/>
    </location>
</feature>
<evidence type="ECO:0000256" key="5">
    <source>
        <dbReference type="ARBA" id="ARBA00022989"/>
    </source>
</evidence>
<evidence type="ECO:0000256" key="6">
    <source>
        <dbReference type="ARBA" id="ARBA00023136"/>
    </source>
</evidence>